<proteinExistence type="predicted"/>
<comment type="caution">
    <text evidence="2">The sequence shown here is derived from an EMBL/GenBank/DDBJ whole genome shotgun (WGS) entry which is preliminary data.</text>
</comment>
<evidence type="ECO:0008006" key="4">
    <source>
        <dbReference type="Google" id="ProtNLM"/>
    </source>
</evidence>
<feature type="chain" id="PRO_5047302005" description="Lipid/polyisoprenoid-binding YceI-like domain-containing protein" evidence="1">
    <location>
        <begin position="24"/>
        <end position="192"/>
    </location>
</feature>
<evidence type="ECO:0000256" key="1">
    <source>
        <dbReference type="SAM" id="SignalP"/>
    </source>
</evidence>
<reference evidence="2 3" key="1">
    <citation type="submission" date="2024-09" db="EMBL/GenBank/DDBJ databases">
        <authorList>
            <person name="Sun Q."/>
            <person name="Mori K."/>
        </authorList>
    </citation>
    <scope>NUCLEOTIDE SEQUENCE [LARGE SCALE GENOMIC DNA]</scope>
    <source>
        <strain evidence="2 3">CECT 8622</strain>
    </source>
</reference>
<protein>
    <recommendedName>
        <fullName evidence="4">Lipid/polyisoprenoid-binding YceI-like domain-containing protein</fullName>
    </recommendedName>
</protein>
<keyword evidence="3" id="KW-1185">Reference proteome</keyword>
<dbReference type="Proteomes" id="UP001589585">
    <property type="component" value="Unassembled WGS sequence"/>
</dbReference>
<evidence type="ECO:0000313" key="3">
    <source>
        <dbReference type="Proteomes" id="UP001589585"/>
    </source>
</evidence>
<sequence>MNILTLNSQHLKLLFLFVGLSFASCSSNDDDAVTDPDNNKNQNAYSFTLADNTYSNSWDLEEEYDDGAISSIYRENEDGDKGISMTLSDQKHEVVVSAGLSLENGQPLPLADLSDEWDIDSTASSIIIIIEGVNYISTSGTAKLSNLKTTMIIGNTGVASYKLEIDGFFDNPNTAKQEQIKVKGTFQVQSGF</sequence>
<dbReference type="RefSeq" id="WP_379861108.1">
    <property type="nucleotide sequence ID" value="NZ_JBHMFC010000034.1"/>
</dbReference>
<organism evidence="2 3">
    <name type="scientific">Mariniflexile ostreae</name>
    <dbReference type="NCBI Taxonomy" id="1520892"/>
    <lineage>
        <taxon>Bacteria</taxon>
        <taxon>Pseudomonadati</taxon>
        <taxon>Bacteroidota</taxon>
        <taxon>Flavobacteriia</taxon>
        <taxon>Flavobacteriales</taxon>
        <taxon>Flavobacteriaceae</taxon>
        <taxon>Mariniflexile</taxon>
    </lineage>
</organism>
<dbReference type="EMBL" id="JBHMFC010000034">
    <property type="protein sequence ID" value="MFB9056896.1"/>
    <property type="molecule type" value="Genomic_DNA"/>
</dbReference>
<accession>A0ABV5FBR8</accession>
<evidence type="ECO:0000313" key="2">
    <source>
        <dbReference type="EMBL" id="MFB9056896.1"/>
    </source>
</evidence>
<feature type="signal peptide" evidence="1">
    <location>
        <begin position="1"/>
        <end position="23"/>
    </location>
</feature>
<gene>
    <name evidence="2" type="ORF">ACFFU9_09095</name>
</gene>
<name>A0ABV5FBR8_9FLAO</name>
<keyword evidence="1" id="KW-0732">Signal</keyword>